<keyword evidence="2 7" id="KW-0813">Transport</keyword>
<feature type="transmembrane region" description="Helical" evidence="7">
    <location>
        <begin position="134"/>
        <end position="153"/>
    </location>
</feature>
<reference evidence="10" key="1">
    <citation type="journal article" date="2019" name="Int. J. Syst. Evol. Microbiol.">
        <title>The Global Catalogue of Microorganisms (GCM) 10K type strain sequencing project: providing services to taxonomists for standard genome sequencing and annotation.</title>
        <authorList>
            <consortium name="The Broad Institute Genomics Platform"/>
            <consortium name="The Broad Institute Genome Sequencing Center for Infectious Disease"/>
            <person name="Wu L."/>
            <person name="Ma J."/>
        </authorList>
    </citation>
    <scope>NUCLEOTIDE SEQUENCE [LARGE SCALE GENOMIC DNA]</scope>
    <source>
        <strain evidence="10">KCTC 13128</strain>
    </source>
</reference>
<keyword evidence="10" id="KW-1185">Reference proteome</keyword>
<dbReference type="PROSITE" id="PS50928">
    <property type="entry name" value="ABC_TM1"/>
    <property type="match status" value="1"/>
</dbReference>
<dbReference type="InterPro" id="IPR050366">
    <property type="entry name" value="BP-dependent_transpt_permease"/>
</dbReference>
<keyword evidence="6 7" id="KW-0472">Membrane</keyword>
<proteinExistence type="inferred from homology"/>
<evidence type="ECO:0000256" key="6">
    <source>
        <dbReference type="ARBA" id="ARBA00023136"/>
    </source>
</evidence>
<evidence type="ECO:0000256" key="1">
    <source>
        <dbReference type="ARBA" id="ARBA00004651"/>
    </source>
</evidence>
<organism evidence="9 10">
    <name type="scientific">Virgibacillus xinjiangensis</name>
    <dbReference type="NCBI Taxonomy" id="393090"/>
    <lineage>
        <taxon>Bacteria</taxon>
        <taxon>Bacillati</taxon>
        <taxon>Bacillota</taxon>
        <taxon>Bacilli</taxon>
        <taxon>Bacillales</taxon>
        <taxon>Bacillaceae</taxon>
        <taxon>Virgibacillus</taxon>
    </lineage>
</organism>
<feature type="transmembrane region" description="Helical" evidence="7">
    <location>
        <begin position="106"/>
        <end position="128"/>
    </location>
</feature>
<gene>
    <name evidence="9" type="ORF">ACFOGI_03725</name>
</gene>
<dbReference type="RefSeq" id="WP_390268607.1">
    <property type="nucleotide sequence ID" value="NZ_JBHRSA010000009.1"/>
</dbReference>
<dbReference type="PANTHER" id="PTHR43386">
    <property type="entry name" value="OLIGOPEPTIDE TRANSPORT SYSTEM PERMEASE PROTEIN APPC"/>
    <property type="match status" value="1"/>
</dbReference>
<keyword evidence="5 7" id="KW-1133">Transmembrane helix</keyword>
<dbReference type="InterPro" id="IPR035906">
    <property type="entry name" value="MetI-like_sf"/>
</dbReference>
<evidence type="ECO:0000313" key="9">
    <source>
        <dbReference type="EMBL" id="MFC3039347.1"/>
    </source>
</evidence>
<evidence type="ECO:0000313" key="10">
    <source>
        <dbReference type="Proteomes" id="UP001595279"/>
    </source>
</evidence>
<dbReference type="EMBL" id="JBHRSA010000009">
    <property type="protein sequence ID" value="MFC3039347.1"/>
    <property type="molecule type" value="Genomic_DNA"/>
</dbReference>
<comment type="subcellular location">
    <subcellularLocation>
        <location evidence="1 7">Cell membrane</location>
        <topology evidence="1 7">Multi-pass membrane protein</topology>
    </subcellularLocation>
</comment>
<evidence type="ECO:0000259" key="8">
    <source>
        <dbReference type="PROSITE" id="PS50928"/>
    </source>
</evidence>
<dbReference type="PANTHER" id="PTHR43386:SF23">
    <property type="entry name" value="ABC TRANSPORTER"/>
    <property type="match status" value="1"/>
</dbReference>
<evidence type="ECO:0000256" key="4">
    <source>
        <dbReference type="ARBA" id="ARBA00022692"/>
    </source>
</evidence>
<comment type="similarity">
    <text evidence="7">Belongs to the binding-protein-dependent transport system permease family.</text>
</comment>
<feature type="transmembrane region" description="Helical" evidence="7">
    <location>
        <begin position="12"/>
        <end position="33"/>
    </location>
</feature>
<dbReference type="SUPFAM" id="SSF161098">
    <property type="entry name" value="MetI-like"/>
    <property type="match status" value="1"/>
</dbReference>
<evidence type="ECO:0000256" key="3">
    <source>
        <dbReference type="ARBA" id="ARBA00022475"/>
    </source>
</evidence>
<dbReference type="Pfam" id="PF00528">
    <property type="entry name" value="BPD_transp_1"/>
    <property type="match status" value="1"/>
</dbReference>
<dbReference type="InterPro" id="IPR000515">
    <property type="entry name" value="MetI-like"/>
</dbReference>
<keyword evidence="3" id="KW-1003">Cell membrane</keyword>
<evidence type="ECO:0000256" key="2">
    <source>
        <dbReference type="ARBA" id="ARBA00022448"/>
    </source>
</evidence>
<feature type="domain" description="ABC transmembrane type-1" evidence="8">
    <location>
        <begin position="72"/>
        <end position="261"/>
    </location>
</feature>
<accession>A0ABV7CSH5</accession>
<name>A0ABV7CSH5_9BACI</name>
<evidence type="ECO:0000256" key="7">
    <source>
        <dbReference type="RuleBase" id="RU363032"/>
    </source>
</evidence>
<sequence>MRNHIFNRRKRSAAIMMLTGVFLTGIVLAGFLLGGEKLGVDLDARNQGPSYAHLFGTDWLGRDMFARTVKGLSLSLAVGIIAALTSSLIAFILSSLAGWSRWVDQLVTFLVDLFLSIPHIVLLLMISFAFGGGFIGVTAGLALTHWPTMTRVLRAEVMQVKQTEYTQISKRMGKPGWWMVVHHYLPHLLPQLFIGFILLFPHAVLHEAAITFLGFGLPEEQPAIGVILSESMQYLSSGMWWLAFFPGLSLLLMAAAFETLGRNIRRWMDPFHGRK</sequence>
<keyword evidence="4 7" id="KW-0812">Transmembrane</keyword>
<protein>
    <submittedName>
        <fullName evidence="9">ABC transporter permease</fullName>
    </submittedName>
</protein>
<evidence type="ECO:0000256" key="5">
    <source>
        <dbReference type="ARBA" id="ARBA00022989"/>
    </source>
</evidence>
<dbReference type="Proteomes" id="UP001595279">
    <property type="component" value="Unassembled WGS sequence"/>
</dbReference>
<dbReference type="CDD" id="cd06261">
    <property type="entry name" value="TM_PBP2"/>
    <property type="match status" value="1"/>
</dbReference>
<feature type="transmembrane region" description="Helical" evidence="7">
    <location>
        <begin position="72"/>
        <end position="94"/>
    </location>
</feature>
<feature type="transmembrane region" description="Helical" evidence="7">
    <location>
        <begin position="238"/>
        <end position="257"/>
    </location>
</feature>
<dbReference type="Gene3D" id="1.10.3720.10">
    <property type="entry name" value="MetI-like"/>
    <property type="match status" value="1"/>
</dbReference>
<comment type="caution">
    <text evidence="9">The sequence shown here is derived from an EMBL/GenBank/DDBJ whole genome shotgun (WGS) entry which is preliminary data.</text>
</comment>